<dbReference type="InterPro" id="IPR001117">
    <property type="entry name" value="Cu-oxidase_2nd"/>
</dbReference>
<dbReference type="InterPro" id="IPR011707">
    <property type="entry name" value="Cu-oxidase-like_N"/>
</dbReference>
<dbReference type="InterPro" id="IPR008972">
    <property type="entry name" value="Cupredoxin"/>
</dbReference>
<evidence type="ECO:0000256" key="4">
    <source>
        <dbReference type="ARBA" id="ARBA00010609"/>
    </source>
</evidence>
<evidence type="ECO:0000256" key="11">
    <source>
        <dbReference type="ARBA" id="ARBA00023008"/>
    </source>
</evidence>
<dbReference type="Gene3D" id="2.60.40.420">
    <property type="entry name" value="Cupredoxins - blue copper proteins"/>
    <property type="match status" value="3"/>
</dbReference>
<evidence type="ECO:0000256" key="13">
    <source>
        <dbReference type="ARBA" id="ARBA00023185"/>
    </source>
</evidence>
<keyword evidence="8 14" id="KW-0479">Metal-binding</keyword>
<organism evidence="18 19">
    <name type="scientific">Vitis vinifera</name>
    <name type="common">Grape</name>
    <dbReference type="NCBI Taxonomy" id="29760"/>
    <lineage>
        <taxon>Eukaryota</taxon>
        <taxon>Viridiplantae</taxon>
        <taxon>Streptophyta</taxon>
        <taxon>Embryophyta</taxon>
        <taxon>Tracheophyta</taxon>
        <taxon>Spermatophyta</taxon>
        <taxon>Magnoliopsida</taxon>
        <taxon>eudicotyledons</taxon>
        <taxon>Gunneridae</taxon>
        <taxon>Pentapetalae</taxon>
        <taxon>rosids</taxon>
        <taxon>Vitales</taxon>
        <taxon>Vitaceae</taxon>
        <taxon>Viteae</taxon>
        <taxon>Vitis</taxon>
    </lineage>
</organism>
<dbReference type="NCBIfam" id="TIGR03389">
    <property type="entry name" value="laccase"/>
    <property type="match status" value="1"/>
</dbReference>
<evidence type="ECO:0000259" key="17">
    <source>
        <dbReference type="Pfam" id="PF07732"/>
    </source>
</evidence>
<evidence type="ECO:0000259" key="15">
    <source>
        <dbReference type="Pfam" id="PF00394"/>
    </source>
</evidence>
<feature type="chain" id="PRO_5044992127" description="Laccase" evidence="14">
    <location>
        <begin position="21"/>
        <end position="561"/>
    </location>
</feature>
<evidence type="ECO:0000256" key="7">
    <source>
        <dbReference type="ARBA" id="ARBA00022525"/>
    </source>
</evidence>
<dbReference type="InterPro" id="IPR034288">
    <property type="entry name" value="CuRO_1_LCC"/>
</dbReference>
<dbReference type="Pfam" id="PF07731">
    <property type="entry name" value="Cu-oxidase_2"/>
    <property type="match status" value="1"/>
</dbReference>
<evidence type="ECO:0000256" key="5">
    <source>
        <dbReference type="ARBA" id="ARBA00012297"/>
    </source>
</evidence>
<evidence type="ECO:0000256" key="12">
    <source>
        <dbReference type="ARBA" id="ARBA00023180"/>
    </source>
</evidence>
<protein>
    <recommendedName>
        <fullName evidence="5 14">Laccase</fullName>
        <ecNumber evidence="5 14">1.10.3.2</ecNumber>
    </recommendedName>
    <alternativeName>
        <fullName evidence="14">Benzenediol:oxygen oxidoreductase</fullName>
    </alternativeName>
    <alternativeName>
        <fullName evidence="14">Diphenol oxidase</fullName>
    </alternativeName>
    <alternativeName>
        <fullName evidence="14">Urishiol oxidase</fullName>
    </alternativeName>
</protein>
<evidence type="ECO:0000256" key="3">
    <source>
        <dbReference type="ARBA" id="ARBA00004271"/>
    </source>
</evidence>
<feature type="domain" description="Plastocyanin-like" evidence="17">
    <location>
        <begin position="29"/>
        <end position="143"/>
    </location>
</feature>
<comment type="subcellular location">
    <subcellularLocation>
        <location evidence="3 14">Secreted</location>
        <location evidence="3 14">Extracellular space</location>
        <location evidence="3 14">Apoplast</location>
    </subcellularLocation>
</comment>
<dbReference type="Pfam" id="PF07732">
    <property type="entry name" value="Cu-oxidase_3"/>
    <property type="match status" value="1"/>
</dbReference>
<evidence type="ECO:0000256" key="14">
    <source>
        <dbReference type="RuleBase" id="RU361119"/>
    </source>
</evidence>
<dbReference type="InterPro" id="IPR034285">
    <property type="entry name" value="CuRO_2_LCC"/>
</dbReference>
<dbReference type="CDD" id="cd13875">
    <property type="entry name" value="CuRO_2_LCC_plant"/>
    <property type="match status" value="1"/>
</dbReference>
<dbReference type="CDD" id="cd13897">
    <property type="entry name" value="CuRO_3_LCC_plant"/>
    <property type="match status" value="1"/>
</dbReference>
<feature type="domain" description="Plastocyanin-like" evidence="16">
    <location>
        <begin position="409"/>
        <end position="543"/>
    </location>
</feature>
<evidence type="ECO:0000256" key="8">
    <source>
        <dbReference type="ARBA" id="ARBA00022723"/>
    </source>
</evidence>
<gene>
    <name evidence="18" type="ORF">VitviT2T_018323</name>
</gene>
<dbReference type="InterPro" id="IPR011706">
    <property type="entry name" value="Cu-oxidase_C"/>
</dbReference>
<proteinExistence type="inferred from homology"/>
<feature type="signal peptide" evidence="14">
    <location>
        <begin position="1"/>
        <end position="20"/>
    </location>
</feature>
<reference evidence="18 19" key="1">
    <citation type="journal article" date="2023" name="Hortic Res">
        <title>The complete reference genome for grapevine (Vitis vinifera L.) genetics and breeding.</title>
        <authorList>
            <person name="Shi X."/>
            <person name="Cao S."/>
            <person name="Wang X."/>
            <person name="Huang S."/>
            <person name="Wang Y."/>
            <person name="Liu Z."/>
            <person name="Liu W."/>
            <person name="Leng X."/>
            <person name="Peng Y."/>
            <person name="Wang N."/>
            <person name="Wang Y."/>
            <person name="Ma Z."/>
            <person name="Xu X."/>
            <person name="Zhang F."/>
            <person name="Xue H."/>
            <person name="Zhong H."/>
            <person name="Wang Y."/>
            <person name="Zhang K."/>
            <person name="Velt A."/>
            <person name="Avia K."/>
            <person name="Holtgrawe D."/>
            <person name="Grimplet J."/>
            <person name="Matus J.T."/>
            <person name="Ware D."/>
            <person name="Wu X."/>
            <person name="Wang H."/>
            <person name="Liu C."/>
            <person name="Fang Y."/>
            <person name="Rustenholz C."/>
            <person name="Cheng Z."/>
            <person name="Xiao H."/>
            <person name="Zhou Y."/>
        </authorList>
    </citation>
    <scope>NUCLEOTIDE SEQUENCE [LARGE SCALE GENOMIC DNA]</scope>
    <source>
        <strain evidence="19">cv. Pinot noir / PN40024</strain>
        <tissue evidence="18">Leaf</tissue>
    </source>
</reference>
<comment type="cofactor">
    <cofactor evidence="14">
        <name>Cu cation</name>
        <dbReference type="ChEBI" id="CHEBI:23378"/>
    </cofactor>
    <text evidence="14">Binds 4 Cu cations per monomer.</text>
</comment>
<evidence type="ECO:0000313" key="18">
    <source>
        <dbReference type="EMBL" id="WJZ99918.1"/>
    </source>
</evidence>
<dbReference type="PROSITE" id="PS00080">
    <property type="entry name" value="MULTICOPPER_OXIDASE2"/>
    <property type="match status" value="1"/>
</dbReference>
<evidence type="ECO:0000313" key="19">
    <source>
        <dbReference type="Proteomes" id="UP001227230"/>
    </source>
</evidence>
<evidence type="ECO:0000256" key="2">
    <source>
        <dbReference type="ARBA" id="ARBA00002075"/>
    </source>
</evidence>
<feature type="domain" description="Plastocyanin-like" evidence="15">
    <location>
        <begin position="155"/>
        <end position="305"/>
    </location>
</feature>
<comment type="similarity">
    <text evidence="4 14">Belongs to the multicopper oxidase family.</text>
</comment>
<dbReference type="SUPFAM" id="SSF49503">
    <property type="entry name" value="Cupredoxins"/>
    <property type="match status" value="3"/>
</dbReference>
<evidence type="ECO:0000256" key="6">
    <source>
        <dbReference type="ARBA" id="ARBA00022523"/>
    </source>
</evidence>
<keyword evidence="9 14" id="KW-0677">Repeat</keyword>
<keyword evidence="11 14" id="KW-0186">Copper</keyword>
<keyword evidence="6 14" id="KW-0052">Apoplast</keyword>
<dbReference type="EC" id="1.10.3.2" evidence="5 14"/>
<evidence type="ECO:0000256" key="9">
    <source>
        <dbReference type="ARBA" id="ARBA00022737"/>
    </source>
</evidence>
<comment type="function">
    <text evidence="2 14">Lignin degradation and detoxification of lignin-derived products.</text>
</comment>
<keyword evidence="7 14" id="KW-0964">Secreted</keyword>
<dbReference type="InterPro" id="IPR045087">
    <property type="entry name" value="Cu-oxidase_fam"/>
</dbReference>
<name>A0ABY9CXN8_VITVI</name>
<accession>A0ABY9CXN8</accession>
<keyword evidence="12" id="KW-0325">Glycoprotein</keyword>
<comment type="catalytic activity">
    <reaction evidence="1 14">
        <text>4 hydroquinone + O2 = 4 benzosemiquinone + 2 H2O</text>
        <dbReference type="Rhea" id="RHEA:11276"/>
        <dbReference type="ChEBI" id="CHEBI:15377"/>
        <dbReference type="ChEBI" id="CHEBI:15379"/>
        <dbReference type="ChEBI" id="CHEBI:17594"/>
        <dbReference type="ChEBI" id="CHEBI:17977"/>
        <dbReference type="EC" id="1.10.3.2"/>
    </reaction>
</comment>
<dbReference type="PROSITE" id="PS00079">
    <property type="entry name" value="MULTICOPPER_OXIDASE1"/>
    <property type="match status" value="1"/>
</dbReference>
<dbReference type="EMBL" id="CP126659">
    <property type="protein sequence ID" value="WJZ99918.1"/>
    <property type="molecule type" value="Genomic_DNA"/>
</dbReference>
<dbReference type="PANTHER" id="PTHR11709">
    <property type="entry name" value="MULTI-COPPER OXIDASE"/>
    <property type="match status" value="1"/>
</dbReference>
<keyword evidence="14" id="KW-0732">Signal</keyword>
<dbReference type="InterPro" id="IPR017761">
    <property type="entry name" value="Laccase"/>
</dbReference>
<sequence>MVKVVGLFVLYALLFYSANGKTHHHTFVVKSSSYTRLCTTKHILTVNGRFPGPTLRAQKGDRMIIKVYNKGEHNITLHWHGVKQPRNPWSDGPAYITQCPIQPGKKYTYRIHFTTEEGTMWWHAHLGWTRATVHGAIIIYPKRGSLYPFPHPHGEVLIILGEWWKKDVMEIERNATIAGGGPLISDAYMINGQPGDLYPCSKPGTFKVTVEHGKRYLLRIVNAVMNDKLFFAIAKHKMKLVGTDGCYTKPLETNYIMITPGQSMDVLLEANRHPSLYYMAASSYFTIVDTEFDNTITTAILQYNGLYHRSPSPLMPHLPAHNQTQAATRFTKKLRSLASKDHPARVPLKVDTKLFITLSINLVNCSSKPCEGPYGKRFSASLNNISFITPSIDVLRAYYYGLDGVFDKDFPSKPPNAFNYTGNNLPQNLLTPDFRTKVTVLKYNARVELILQGTNVFEGDNHPFHLHGYSFYVVGWGFGNFNPRRDPLRFNLIDPPEQTTVGVPRNGWVAIRFRADNPGVWMMHCHIEDHQEWGMKSVFVVKDGANPQTQILPPPHDLPEC</sequence>
<keyword evidence="13 14" id="KW-0439">Lignin degradation</keyword>
<dbReference type="CDD" id="cd13849">
    <property type="entry name" value="CuRO_1_LCC_plant"/>
    <property type="match status" value="1"/>
</dbReference>
<evidence type="ECO:0000256" key="1">
    <source>
        <dbReference type="ARBA" id="ARBA00000349"/>
    </source>
</evidence>
<keyword evidence="10 14" id="KW-0560">Oxidoreductase</keyword>
<dbReference type="Pfam" id="PF00394">
    <property type="entry name" value="Cu-oxidase"/>
    <property type="match status" value="1"/>
</dbReference>
<keyword evidence="19" id="KW-1185">Reference proteome</keyword>
<evidence type="ECO:0000259" key="16">
    <source>
        <dbReference type="Pfam" id="PF07731"/>
    </source>
</evidence>
<evidence type="ECO:0000256" key="10">
    <source>
        <dbReference type="ARBA" id="ARBA00023002"/>
    </source>
</evidence>
<dbReference type="InterPro" id="IPR034289">
    <property type="entry name" value="CuRO_3_LCC"/>
</dbReference>
<dbReference type="PANTHER" id="PTHR11709:SF262">
    <property type="entry name" value="LACCASE-14"/>
    <property type="match status" value="1"/>
</dbReference>
<dbReference type="Proteomes" id="UP001227230">
    <property type="component" value="Chromosome 12"/>
</dbReference>
<dbReference type="InterPro" id="IPR002355">
    <property type="entry name" value="Cu_oxidase_Cu_BS"/>
</dbReference>
<dbReference type="InterPro" id="IPR033138">
    <property type="entry name" value="Cu_oxidase_CS"/>
</dbReference>